<dbReference type="EMBL" id="CP012333">
    <property type="protein sequence ID" value="AKV02292.1"/>
    <property type="molecule type" value="Genomic_DNA"/>
</dbReference>
<dbReference type="Pfam" id="PF13673">
    <property type="entry name" value="Acetyltransf_10"/>
    <property type="match status" value="1"/>
</dbReference>
<name>A0A0K1Q9F6_9BACT</name>
<evidence type="ECO:0000259" key="1">
    <source>
        <dbReference type="PROSITE" id="PS51186"/>
    </source>
</evidence>
<reference evidence="2 3" key="1">
    <citation type="submission" date="2015-08" db="EMBL/GenBank/DDBJ databases">
        <authorList>
            <person name="Babu N.S."/>
            <person name="Beckwith C.J."/>
            <person name="Beseler K.G."/>
            <person name="Brison A."/>
            <person name="Carone J.V."/>
            <person name="Caskin T.P."/>
            <person name="Diamond M."/>
            <person name="Durham M.E."/>
            <person name="Foxe J.M."/>
            <person name="Go M."/>
            <person name="Henderson B.A."/>
            <person name="Jones I.B."/>
            <person name="McGettigan J.A."/>
            <person name="Micheletti S.J."/>
            <person name="Nasrallah M.E."/>
            <person name="Ortiz D."/>
            <person name="Piller C.R."/>
            <person name="Privatt S.R."/>
            <person name="Schneider S.L."/>
            <person name="Sharp S."/>
            <person name="Smith T.C."/>
            <person name="Stanton J.D."/>
            <person name="Ullery H.E."/>
            <person name="Wilson R.J."/>
            <person name="Serrano M.G."/>
            <person name="Buck G."/>
            <person name="Lee V."/>
            <person name="Wang Y."/>
            <person name="Carvalho R."/>
            <person name="Voegtly L."/>
            <person name="Shi R."/>
            <person name="Duckworth R."/>
            <person name="Johnson A."/>
            <person name="Loviza R."/>
            <person name="Walstead R."/>
            <person name="Shah Z."/>
            <person name="Kiflezghi M."/>
            <person name="Wade K."/>
            <person name="Ball S.L."/>
            <person name="Bradley K.W."/>
            <person name="Asai D.J."/>
            <person name="Bowman C.A."/>
            <person name="Russell D.A."/>
            <person name="Pope W.H."/>
            <person name="Jacobs-Sera D."/>
            <person name="Hendrix R.W."/>
            <person name="Hatfull G.F."/>
        </authorList>
    </citation>
    <scope>NUCLEOTIDE SEQUENCE [LARGE SCALE GENOMIC DNA]</scope>
    <source>
        <strain evidence="2 3">DSM 27648</strain>
    </source>
</reference>
<dbReference type="InterPro" id="IPR000182">
    <property type="entry name" value="GNAT_dom"/>
</dbReference>
<dbReference type="PROSITE" id="PS51186">
    <property type="entry name" value="GNAT"/>
    <property type="match status" value="1"/>
</dbReference>
<evidence type="ECO:0000313" key="3">
    <source>
        <dbReference type="Proteomes" id="UP000064967"/>
    </source>
</evidence>
<accession>A0A0K1Q9F6</accession>
<sequence length="161" mass="18310">MTIHIRHVRVEDDLGAIAGLFHDSVHVLAIPFYDEAQRKAWAPDVSDLARWRTNLAKMEMLVAEDEEGLCGFLGYEPDGHVAQLYTASRCARRGIASMLYERVEAQWRAAGVERLFAEVSLAARPFFDRQGFVVVEEERVERNGVMLTRFVMEKRLKASAV</sequence>
<dbReference type="RefSeq" id="WP_146653233.1">
    <property type="nucleotide sequence ID" value="NZ_CP012333.1"/>
</dbReference>
<feature type="domain" description="N-acetyltransferase" evidence="1">
    <location>
        <begin position="3"/>
        <end position="157"/>
    </location>
</feature>
<dbReference type="InterPro" id="IPR016181">
    <property type="entry name" value="Acyl_CoA_acyltransferase"/>
</dbReference>
<dbReference type="Gene3D" id="3.40.630.30">
    <property type="match status" value="1"/>
</dbReference>
<evidence type="ECO:0000313" key="2">
    <source>
        <dbReference type="EMBL" id="AKV02292.1"/>
    </source>
</evidence>
<dbReference type="AlphaFoldDB" id="A0A0K1Q9F6"/>
<dbReference type="GO" id="GO:0016747">
    <property type="term" value="F:acyltransferase activity, transferring groups other than amino-acyl groups"/>
    <property type="evidence" value="ECO:0007669"/>
    <property type="project" value="InterPro"/>
</dbReference>
<keyword evidence="3" id="KW-1185">Reference proteome</keyword>
<proteinExistence type="predicted"/>
<dbReference type="InterPro" id="IPR052564">
    <property type="entry name" value="N-acetyltrans/Recomb-assoc"/>
</dbReference>
<protein>
    <submittedName>
        <fullName evidence="2">Acetyltransferase</fullName>
    </submittedName>
</protein>
<dbReference type="PANTHER" id="PTHR43451">
    <property type="entry name" value="ACETYLTRANSFERASE (GNAT) FAMILY PROTEIN"/>
    <property type="match status" value="1"/>
</dbReference>
<dbReference type="KEGG" id="llu:AKJ09_08955"/>
<dbReference type="CDD" id="cd04301">
    <property type="entry name" value="NAT_SF"/>
    <property type="match status" value="1"/>
</dbReference>
<gene>
    <name evidence="2" type="ORF">AKJ09_08955</name>
</gene>
<keyword evidence="2" id="KW-0808">Transferase</keyword>
<dbReference type="OrthoDB" id="5355033at2"/>
<dbReference type="SUPFAM" id="SSF55729">
    <property type="entry name" value="Acyl-CoA N-acyltransferases (Nat)"/>
    <property type="match status" value="1"/>
</dbReference>
<organism evidence="2 3">
    <name type="scientific">Labilithrix luteola</name>
    <dbReference type="NCBI Taxonomy" id="1391654"/>
    <lineage>
        <taxon>Bacteria</taxon>
        <taxon>Pseudomonadati</taxon>
        <taxon>Myxococcota</taxon>
        <taxon>Polyangia</taxon>
        <taxon>Polyangiales</taxon>
        <taxon>Labilitrichaceae</taxon>
        <taxon>Labilithrix</taxon>
    </lineage>
</organism>
<dbReference type="Proteomes" id="UP000064967">
    <property type="component" value="Chromosome"/>
</dbReference>
<dbReference type="PANTHER" id="PTHR43451:SF1">
    <property type="entry name" value="ACETYLTRANSFERASE"/>
    <property type="match status" value="1"/>
</dbReference>